<dbReference type="SUPFAM" id="SSF117892">
    <property type="entry name" value="Band 7/SPFH domain"/>
    <property type="match status" value="1"/>
</dbReference>
<organism evidence="8 9">
    <name type="scientific">Pokkaliibacter plantistimulans</name>
    <dbReference type="NCBI Taxonomy" id="1635171"/>
    <lineage>
        <taxon>Bacteria</taxon>
        <taxon>Pseudomonadati</taxon>
        <taxon>Pseudomonadota</taxon>
        <taxon>Gammaproteobacteria</taxon>
        <taxon>Oceanospirillales</taxon>
        <taxon>Balneatrichaceae</taxon>
        <taxon>Pokkaliibacter</taxon>
    </lineage>
</organism>
<comment type="subcellular location">
    <subcellularLocation>
        <location evidence="1">Membrane</location>
        <topology evidence="1">Single-pass membrane protein</topology>
    </subcellularLocation>
</comment>
<dbReference type="RefSeq" id="WP_110186633.1">
    <property type="nucleotide sequence ID" value="NZ_CP177354.1"/>
</dbReference>
<evidence type="ECO:0000256" key="5">
    <source>
        <dbReference type="ARBA" id="ARBA00023136"/>
    </source>
</evidence>
<evidence type="ECO:0000313" key="9">
    <source>
        <dbReference type="Proteomes" id="UP000248090"/>
    </source>
</evidence>
<keyword evidence="5" id="KW-0472">Membrane</keyword>
<keyword evidence="4" id="KW-1133">Transmembrane helix</keyword>
<dbReference type="InterPro" id="IPR036013">
    <property type="entry name" value="Band_7/SPFH_dom_sf"/>
</dbReference>
<dbReference type="SMART" id="SM00244">
    <property type="entry name" value="PHB"/>
    <property type="match status" value="1"/>
</dbReference>
<evidence type="ECO:0000256" key="1">
    <source>
        <dbReference type="ARBA" id="ARBA00004167"/>
    </source>
</evidence>
<dbReference type="PANTHER" id="PTHR42911">
    <property type="entry name" value="MODULATOR OF FTSH PROTEASE HFLC"/>
    <property type="match status" value="1"/>
</dbReference>
<keyword evidence="3" id="KW-0812">Transmembrane</keyword>
<dbReference type="InterPro" id="IPR001972">
    <property type="entry name" value="Stomatin_HflK_fam"/>
</dbReference>
<dbReference type="Gene3D" id="3.30.479.30">
    <property type="entry name" value="Band 7 domain"/>
    <property type="match status" value="1"/>
</dbReference>
<dbReference type="CDD" id="cd03405">
    <property type="entry name" value="SPFH_HflC"/>
    <property type="match status" value="1"/>
</dbReference>
<keyword evidence="8" id="KW-0645">Protease</keyword>
<evidence type="ECO:0000256" key="2">
    <source>
        <dbReference type="ARBA" id="ARBA00007862"/>
    </source>
</evidence>
<dbReference type="InterPro" id="IPR010200">
    <property type="entry name" value="HflC"/>
</dbReference>
<evidence type="ECO:0000313" key="8">
    <source>
        <dbReference type="EMBL" id="PXF31998.1"/>
    </source>
</evidence>
<evidence type="ECO:0000259" key="7">
    <source>
        <dbReference type="SMART" id="SM00244"/>
    </source>
</evidence>
<reference evidence="8 9" key="1">
    <citation type="submission" date="2015-03" db="EMBL/GenBank/DDBJ databases">
        <authorList>
            <person name="Krishnan R."/>
            <person name="Midha S."/>
            <person name="Patil P.B."/>
            <person name="Rameshkumar N."/>
        </authorList>
    </citation>
    <scope>NUCLEOTIDE SEQUENCE [LARGE SCALE GENOMIC DNA]</scope>
    <source>
        <strain evidence="8 9">L1E11</strain>
    </source>
</reference>
<sequence>MSNKSFTTIILLLAVVIAAMKSLYVINETERAVVLRFGEVVNADVKPGLHAKIPFIDNVRVFDSRVLTMDSTPQRYLTLEKKALIVDSFVKWNIQDVEKYYTATSGDEFQAAKILAARVDTGLRNQFGSRTLNQVVSGKRDEVMSELTEKLTQATEAELGIRVRDIRIKKIDLPPEVSQSVYERMRTEREREARELRSRGKELAEGIKADADRQRTIIKANAYRDSERIRGEGDAQAASIYSRAYQQDPQFYSFYRSLSAYKNSLGKEGDLMVIQPDSDFFRFLNDPSGAKSSSGEK</sequence>
<dbReference type="InterPro" id="IPR001107">
    <property type="entry name" value="Band_7"/>
</dbReference>
<dbReference type="EMBL" id="LAPT01000027">
    <property type="protein sequence ID" value="PXF31998.1"/>
    <property type="molecule type" value="Genomic_DNA"/>
</dbReference>
<dbReference type="PRINTS" id="PR00721">
    <property type="entry name" value="STOMATIN"/>
</dbReference>
<evidence type="ECO:0000256" key="3">
    <source>
        <dbReference type="ARBA" id="ARBA00022692"/>
    </source>
</evidence>
<dbReference type="NCBIfam" id="TIGR01932">
    <property type="entry name" value="hflC"/>
    <property type="match status" value="2"/>
</dbReference>
<accession>A0ABX5M2V7</accession>
<proteinExistence type="inferred from homology"/>
<dbReference type="Proteomes" id="UP000248090">
    <property type="component" value="Unassembled WGS sequence"/>
</dbReference>
<dbReference type="PANTHER" id="PTHR42911:SF1">
    <property type="entry name" value="MODULATOR OF FTSH PROTEASE HFLC"/>
    <property type="match status" value="1"/>
</dbReference>
<comment type="function">
    <text evidence="6">HflC and HflK could regulate a protease.</text>
</comment>
<dbReference type="GO" id="GO:0008233">
    <property type="term" value="F:peptidase activity"/>
    <property type="evidence" value="ECO:0007669"/>
    <property type="project" value="UniProtKB-KW"/>
</dbReference>
<comment type="caution">
    <text evidence="8">The sequence shown here is derived from an EMBL/GenBank/DDBJ whole genome shotgun (WGS) entry which is preliminary data.</text>
</comment>
<name>A0ABX5M2V7_9GAMM</name>
<keyword evidence="8" id="KW-0378">Hydrolase</keyword>
<keyword evidence="9" id="KW-1185">Reference proteome</keyword>
<evidence type="ECO:0000256" key="6">
    <source>
        <dbReference type="PIRNR" id="PIRNR005651"/>
    </source>
</evidence>
<dbReference type="Pfam" id="PF01145">
    <property type="entry name" value="Band_7"/>
    <property type="match status" value="1"/>
</dbReference>
<dbReference type="GO" id="GO:0006508">
    <property type="term" value="P:proteolysis"/>
    <property type="evidence" value="ECO:0007669"/>
    <property type="project" value="UniProtKB-KW"/>
</dbReference>
<protein>
    <recommendedName>
        <fullName evidence="6">Protein HflC</fullName>
    </recommendedName>
</protein>
<dbReference type="PIRSF" id="PIRSF005651">
    <property type="entry name" value="HflC"/>
    <property type="match status" value="1"/>
</dbReference>
<feature type="domain" description="Band 7" evidence="7">
    <location>
        <begin position="21"/>
        <end position="185"/>
    </location>
</feature>
<evidence type="ECO:0000256" key="4">
    <source>
        <dbReference type="ARBA" id="ARBA00022989"/>
    </source>
</evidence>
<comment type="similarity">
    <text evidence="2 6">Belongs to the band 7/mec-2 family. HflC subfamily.</text>
</comment>
<gene>
    <name evidence="8" type="ORF">WH50_06620</name>
</gene>